<sequence>MKSQEQINKIEAVVLYILQHFKEGLDYIKLFKIMYFAQREYLATYGLTIAEDTFKARQLGPVPSLTYKVVKMAENGDESADLKGFTSSIRVDENQNVYATAAPDMDYIADMEKEELDKTIAKYGNVDSKRLSEMSHDNAYKAVCERMKDDPQKDVLTLIDIARAGGATDAMVNHIRQVQIIKESMEC</sequence>
<dbReference type="InterPro" id="IPR025272">
    <property type="entry name" value="SocA_Panacea"/>
</dbReference>
<evidence type="ECO:0000313" key="3">
    <source>
        <dbReference type="Proteomes" id="UP000283872"/>
    </source>
</evidence>
<dbReference type="AlphaFoldDB" id="A0A3E5E3W8"/>
<dbReference type="RefSeq" id="WP_117586808.1">
    <property type="nucleotide sequence ID" value="NZ_QRVA01000019.1"/>
</dbReference>
<feature type="domain" description="Antitoxin SocA-like Panacea" evidence="1">
    <location>
        <begin position="30"/>
        <end position="138"/>
    </location>
</feature>
<protein>
    <submittedName>
        <fullName evidence="2">DUF4065 domain-containing protein</fullName>
    </submittedName>
</protein>
<evidence type="ECO:0000313" key="2">
    <source>
        <dbReference type="EMBL" id="RGS15231.1"/>
    </source>
</evidence>
<dbReference type="Pfam" id="PF13274">
    <property type="entry name" value="SocA_Panacea"/>
    <property type="match status" value="1"/>
</dbReference>
<dbReference type="EMBL" id="QRVA01000019">
    <property type="protein sequence ID" value="RGS15231.1"/>
    <property type="molecule type" value="Genomic_DNA"/>
</dbReference>
<name>A0A3E5E3W8_9BACT</name>
<dbReference type="Proteomes" id="UP000283872">
    <property type="component" value="Unassembled WGS sequence"/>
</dbReference>
<gene>
    <name evidence="2" type="ORF">DWY11_08830</name>
</gene>
<evidence type="ECO:0000259" key="1">
    <source>
        <dbReference type="Pfam" id="PF13274"/>
    </source>
</evidence>
<accession>A0A3E5E3W8</accession>
<proteinExistence type="predicted"/>
<reference evidence="2 3" key="1">
    <citation type="submission" date="2018-08" db="EMBL/GenBank/DDBJ databases">
        <title>A genome reference for cultivated species of the human gut microbiota.</title>
        <authorList>
            <person name="Zou Y."/>
            <person name="Xue W."/>
            <person name="Luo G."/>
        </authorList>
    </citation>
    <scope>NUCLEOTIDE SEQUENCE [LARGE SCALE GENOMIC DNA]</scope>
    <source>
        <strain evidence="2 3">AF24-12</strain>
    </source>
</reference>
<organism evidence="2 3">
    <name type="scientific">Segatella copri</name>
    <dbReference type="NCBI Taxonomy" id="165179"/>
    <lineage>
        <taxon>Bacteria</taxon>
        <taxon>Pseudomonadati</taxon>
        <taxon>Bacteroidota</taxon>
        <taxon>Bacteroidia</taxon>
        <taxon>Bacteroidales</taxon>
        <taxon>Prevotellaceae</taxon>
        <taxon>Segatella</taxon>
    </lineage>
</organism>
<comment type="caution">
    <text evidence="2">The sequence shown here is derived from an EMBL/GenBank/DDBJ whole genome shotgun (WGS) entry which is preliminary data.</text>
</comment>